<evidence type="ECO:0000256" key="9">
    <source>
        <dbReference type="RuleBase" id="RU365093"/>
    </source>
</evidence>
<dbReference type="Proteomes" id="UP000518288">
    <property type="component" value="Unassembled WGS sequence"/>
</dbReference>
<dbReference type="Gene3D" id="1.10.287.470">
    <property type="entry name" value="Helix hairpin bin"/>
    <property type="match status" value="1"/>
</dbReference>
<evidence type="ECO:0000256" key="4">
    <source>
        <dbReference type="ARBA" id="ARBA00022475"/>
    </source>
</evidence>
<dbReference type="InterPro" id="IPR010129">
    <property type="entry name" value="T1SS_HlyD"/>
</dbReference>
<evidence type="ECO:0000256" key="1">
    <source>
        <dbReference type="ARBA" id="ARBA00004377"/>
    </source>
</evidence>
<evidence type="ECO:0000256" key="10">
    <source>
        <dbReference type="SAM" id="Coils"/>
    </source>
</evidence>
<keyword evidence="8 9" id="KW-0472">Membrane</keyword>
<keyword evidence="5 9" id="KW-0997">Cell inner membrane</keyword>
<dbReference type="PANTHER" id="PTHR30386">
    <property type="entry name" value="MEMBRANE FUSION SUBUNIT OF EMRAB-TOLC MULTIDRUG EFFLUX PUMP"/>
    <property type="match status" value="1"/>
</dbReference>
<evidence type="ECO:0000256" key="5">
    <source>
        <dbReference type="ARBA" id="ARBA00022519"/>
    </source>
</evidence>
<evidence type="ECO:0000313" key="13">
    <source>
        <dbReference type="EMBL" id="NYG32328.1"/>
    </source>
</evidence>
<dbReference type="Gene3D" id="2.40.30.170">
    <property type="match status" value="1"/>
</dbReference>
<evidence type="ECO:0000256" key="8">
    <source>
        <dbReference type="ARBA" id="ARBA00023136"/>
    </source>
</evidence>
<dbReference type="RefSeq" id="WP_179633231.1">
    <property type="nucleotide sequence ID" value="NZ_JACCFH010000001.1"/>
</dbReference>
<keyword evidence="14" id="KW-1185">Reference proteome</keyword>
<evidence type="ECO:0000256" key="7">
    <source>
        <dbReference type="ARBA" id="ARBA00022989"/>
    </source>
</evidence>
<keyword evidence="3 9" id="KW-0813">Transport</keyword>
<dbReference type="Gene3D" id="2.40.50.100">
    <property type="match status" value="1"/>
</dbReference>
<comment type="similarity">
    <text evidence="2 9">Belongs to the membrane fusion protein (MFP) (TC 8.A.1) family.</text>
</comment>
<sequence length="450" mass="49941">MSRKHRVEAWGTLFTRYRQVWGHFWQQRDALTPPDLKAEEAEFLPAALSLQAQPVSPAGRWVGRLLMLLVLALVVWSVVGRADIVVNAQGKIIPNGRTKTIGALEVARVQAIHVEDGQAVRAGELLIALDPRLSDTDQDKAQGEFQSATLQRERAAALLAALDSGQPPSLPDSPTLADADPERLQMTRQHLQDQWRDYTARIARLDGEIRRYSQELPLVAQRARDYAELAQTRDVSRHASMEKEQARLDLEGQIADLRHQKTALTAELRKSAQDSRTEASRLAAAAQQEVRKGRVRGDLLKLTAPVDGTVQQLAVHTIGGVVSPAQPLMQIVPQQTSVEMEAFMENRDVGFVKEGQTARVKIDTFEYTKYGTLEATVGHVSRDAIQDEKRGPIYAVRLVLRQPVLQVEGQAVPITAGMSGSVEIKTGSRRLIEYVLSPLVQHARESLNER</sequence>
<evidence type="ECO:0000256" key="6">
    <source>
        <dbReference type="ARBA" id="ARBA00022692"/>
    </source>
</evidence>
<keyword evidence="4 9" id="KW-1003">Cell membrane</keyword>
<dbReference type="InterPro" id="IPR006144">
    <property type="entry name" value="Secretion_HlyD_CS"/>
</dbReference>
<accession>A0A7Y9QVQ1</accession>
<feature type="coiled-coil region" evidence="10">
    <location>
        <begin position="247"/>
        <end position="274"/>
    </location>
</feature>
<feature type="domain" description="AprE-like beta-barrel" evidence="12">
    <location>
        <begin position="340"/>
        <end position="427"/>
    </location>
</feature>
<dbReference type="EMBL" id="JACCFH010000001">
    <property type="protein sequence ID" value="NYG32328.1"/>
    <property type="molecule type" value="Genomic_DNA"/>
</dbReference>
<dbReference type="AlphaFoldDB" id="A0A7Y9QVQ1"/>
<evidence type="ECO:0000259" key="11">
    <source>
        <dbReference type="Pfam" id="PF25988"/>
    </source>
</evidence>
<feature type="transmembrane region" description="Helical" evidence="9">
    <location>
        <begin position="61"/>
        <end position="79"/>
    </location>
</feature>
<reference evidence="13 14" key="1">
    <citation type="submission" date="2020-07" db="EMBL/GenBank/DDBJ databases">
        <title>Genomic Encyclopedia of Archaeal and Bacterial Type Strains, Phase II (KMG-II): from individual species to whole genera.</title>
        <authorList>
            <person name="Goeker M."/>
        </authorList>
    </citation>
    <scope>NUCLEOTIDE SEQUENCE [LARGE SCALE GENOMIC DNA]</scope>
    <source>
        <strain evidence="13 14">DSM 21226</strain>
    </source>
</reference>
<name>A0A7Y9QVQ1_9BURK</name>
<dbReference type="Pfam" id="PF26002">
    <property type="entry name" value="Beta-barrel_AprE"/>
    <property type="match status" value="1"/>
</dbReference>
<evidence type="ECO:0000313" key="14">
    <source>
        <dbReference type="Proteomes" id="UP000518288"/>
    </source>
</evidence>
<keyword evidence="7 9" id="KW-1133">Transmembrane helix</keyword>
<dbReference type="InterPro" id="IPR058982">
    <property type="entry name" value="Beta-barrel_AprE"/>
</dbReference>
<protein>
    <recommendedName>
        <fullName evidence="9">Membrane fusion protein (MFP) family protein</fullName>
    </recommendedName>
</protein>
<keyword evidence="6 9" id="KW-0812">Transmembrane</keyword>
<comment type="subcellular location">
    <subcellularLocation>
        <location evidence="1 9">Cell inner membrane</location>
        <topology evidence="1 9">Single-pass membrane protein</topology>
    </subcellularLocation>
</comment>
<dbReference type="GO" id="GO:0009306">
    <property type="term" value="P:protein secretion"/>
    <property type="evidence" value="ECO:0007669"/>
    <property type="project" value="InterPro"/>
</dbReference>
<dbReference type="PROSITE" id="PS00543">
    <property type="entry name" value="HLYD_FAMILY"/>
    <property type="match status" value="1"/>
</dbReference>
<gene>
    <name evidence="13" type="ORF">BDD16_001314</name>
</gene>
<feature type="domain" description="CyaD-like alpha-helical hairpin" evidence="11">
    <location>
        <begin position="130"/>
        <end position="300"/>
    </location>
</feature>
<dbReference type="Pfam" id="PF25988">
    <property type="entry name" value="HH_CyaD"/>
    <property type="match status" value="1"/>
</dbReference>
<proteinExistence type="inferred from homology"/>
<dbReference type="GO" id="GO:0005886">
    <property type="term" value="C:plasma membrane"/>
    <property type="evidence" value="ECO:0007669"/>
    <property type="project" value="UniProtKB-SubCell"/>
</dbReference>
<dbReference type="SUPFAM" id="SSF111369">
    <property type="entry name" value="HlyD-like secretion proteins"/>
    <property type="match status" value="1"/>
</dbReference>
<evidence type="ECO:0000256" key="2">
    <source>
        <dbReference type="ARBA" id="ARBA00009477"/>
    </source>
</evidence>
<dbReference type="InterPro" id="IPR050739">
    <property type="entry name" value="MFP"/>
</dbReference>
<dbReference type="PRINTS" id="PR01490">
    <property type="entry name" value="RTXTOXIND"/>
</dbReference>
<evidence type="ECO:0000259" key="12">
    <source>
        <dbReference type="Pfam" id="PF26002"/>
    </source>
</evidence>
<organism evidence="13 14">
    <name type="scientific">Sphaerotilus montanus</name>
    <dbReference type="NCBI Taxonomy" id="522889"/>
    <lineage>
        <taxon>Bacteria</taxon>
        <taxon>Pseudomonadati</taxon>
        <taxon>Pseudomonadota</taxon>
        <taxon>Betaproteobacteria</taxon>
        <taxon>Burkholderiales</taxon>
        <taxon>Sphaerotilaceae</taxon>
        <taxon>Sphaerotilus</taxon>
    </lineage>
</organism>
<comment type="caution">
    <text evidence="13">The sequence shown here is derived from an EMBL/GenBank/DDBJ whole genome shotgun (WGS) entry which is preliminary data.</text>
</comment>
<evidence type="ECO:0000256" key="3">
    <source>
        <dbReference type="ARBA" id="ARBA00022448"/>
    </source>
</evidence>
<dbReference type="NCBIfam" id="TIGR01843">
    <property type="entry name" value="type_I_hlyD"/>
    <property type="match status" value="1"/>
</dbReference>
<keyword evidence="10" id="KW-0175">Coiled coil</keyword>
<dbReference type="PANTHER" id="PTHR30386:SF27">
    <property type="entry name" value="MEMBRANE FUSION PROTEIN (MFP) FAMILY PROTEIN"/>
    <property type="match status" value="1"/>
</dbReference>
<dbReference type="InterPro" id="IPR059040">
    <property type="entry name" value="HH_CyaD-like"/>
</dbReference>